<evidence type="ECO:0000256" key="6">
    <source>
        <dbReference type="SAM" id="MobiDB-lite"/>
    </source>
</evidence>
<comment type="similarity">
    <text evidence="1">Belongs to the sigma-70 factor family. ECF subfamily.</text>
</comment>
<evidence type="ECO:0000259" key="7">
    <source>
        <dbReference type="Pfam" id="PF04542"/>
    </source>
</evidence>
<evidence type="ECO:0000256" key="5">
    <source>
        <dbReference type="ARBA" id="ARBA00023163"/>
    </source>
</evidence>
<dbReference type="InterPro" id="IPR036388">
    <property type="entry name" value="WH-like_DNA-bd_sf"/>
</dbReference>
<feature type="domain" description="RNA polymerase sigma factor 70 region 4 type 2" evidence="8">
    <location>
        <begin position="124"/>
        <end position="176"/>
    </location>
</feature>
<dbReference type="SUPFAM" id="SSF88946">
    <property type="entry name" value="Sigma2 domain of RNA polymerase sigma factors"/>
    <property type="match status" value="1"/>
</dbReference>
<protein>
    <submittedName>
        <fullName evidence="9">RNA polymerase sigma factor</fullName>
    </submittedName>
</protein>
<evidence type="ECO:0000259" key="8">
    <source>
        <dbReference type="Pfam" id="PF08281"/>
    </source>
</evidence>
<dbReference type="Proteomes" id="UP001501509">
    <property type="component" value="Unassembled WGS sequence"/>
</dbReference>
<dbReference type="Gene3D" id="1.10.10.10">
    <property type="entry name" value="Winged helix-like DNA-binding domain superfamily/Winged helix DNA-binding domain"/>
    <property type="match status" value="1"/>
</dbReference>
<comment type="caution">
    <text evidence="9">The sequence shown here is derived from an EMBL/GenBank/DDBJ whole genome shotgun (WGS) entry which is preliminary data.</text>
</comment>
<dbReference type="SUPFAM" id="SSF88659">
    <property type="entry name" value="Sigma3 and sigma4 domains of RNA polymerase sigma factors"/>
    <property type="match status" value="1"/>
</dbReference>
<dbReference type="InterPro" id="IPR013249">
    <property type="entry name" value="RNA_pol_sigma70_r4_t2"/>
</dbReference>
<evidence type="ECO:0000313" key="10">
    <source>
        <dbReference type="Proteomes" id="UP001501509"/>
    </source>
</evidence>
<feature type="region of interest" description="Disordered" evidence="6">
    <location>
        <begin position="180"/>
        <end position="199"/>
    </location>
</feature>
<keyword evidence="5" id="KW-0804">Transcription</keyword>
<dbReference type="Gene3D" id="1.10.1740.10">
    <property type="match status" value="1"/>
</dbReference>
<dbReference type="PANTHER" id="PTHR43133">
    <property type="entry name" value="RNA POLYMERASE ECF-TYPE SIGMA FACTO"/>
    <property type="match status" value="1"/>
</dbReference>
<keyword evidence="3" id="KW-0731">Sigma factor</keyword>
<keyword evidence="10" id="KW-1185">Reference proteome</keyword>
<keyword evidence="4" id="KW-0238">DNA-binding</keyword>
<feature type="domain" description="RNA polymerase sigma-70 region 2" evidence="7">
    <location>
        <begin position="23"/>
        <end position="91"/>
    </location>
</feature>
<dbReference type="EMBL" id="BAAATD010000007">
    <property type="protein sequence ID" value="GAA2613388.1"/>
    <property type="molecule type" value="Genomic_DNA"/>
</dbReference>
<evidence type="ECO:0000256" key="2">
    <source>
        <dbReference type="ARBA" id="ARBA00023015"/>
    </source>
</evidence>
<dbReference type="InterPro" id="IPR007627">
    <property type="entry name" value="RNA_pol_sigma70_r2"/>
</dbReference>
<dbReference type="InterPro" id="IPR039425">
    <property type="entry name" value="RNA_pol_sigma-70-like"/>
</dbReference>
<sequence length="199" mass="22473">MSDASDHEEIERIGHDRVAFAAFYSEHLQLVQRFIARRVDDPHLVADLTADVFLAVIDSAHTYRADQGDPVRWLYGVARNVVAGEFRRRARGRRATSRIVGRALVDADDIAVLEERLDAEAQARRLYHAMSELPDAERAVLELVALEHLTVQEAAKVLGVRSGAARMRLLRARRRMRDHLAQSTAETMETTRTPLEVAQ</sequence>
<dbReference type="Pfam" id="PF08281">
    <property type="entry name" value="Sigma70_r4_2"/>
    <property type="match status" value="1"/>
</dbReference>
<dbReference type="NCBIfam" id="TIGR02937">
    <property type="entry name" value="sigma70-ECF"/>
    <property type="match status" value="1"/>
</dbReference>
<organism evidence="9 10">
    <name type="scientific">Actinomadura fulvescens</name>
    <dbReference type="NCBI Taxonomy" id="46160"/>
    <lineage>
        <taxon>Bacteria</taxon>
        <taxon>Bacillati</taxon>
        <taxon>Actinomycetota</taxon>
        <taxon>Actinomycetes</taxon>
        <taxon>Streptosporangiales</taxon>
        <taxon>Thermomonosporaceae</taxon>
        <taxon>Actinomadura</taxon>
    </lineage>
</organism>
<dbReference type="PANTHER" id="PTHR43133:SF8">
    <property type="entry name" value="RNA POLYMERASE SIGMA FACTOR HI_1459-RELATED"/>
    <property type="match status" value="1"/>
</dbReference>
<keyword evidence="2" id="KW-0805">Transcription regulation</keyword>
<dbReference type="InterPro" id="IPR013325">
    <property type="entry name" value="RNA_pol_sigma_r2"/>
</dbReference>
<evidence type="ECO:0000256" key="4">
    <source>
        <dbReference type="ARBA" id="ARBA00023125"/>
    </source>
</evidence>
<accession>A0ABP6CFJ6</accession>
<evidence type="ECO:0000256" key="3">
    <source>
        <dbReference type="ARBA" id="ARBA00023082"/>
    </source>
</evidence>
<gene>
    <name evidence="9" type="ORF">GCM10010411_55370</name>
</gene>
<evidence type="ECO:0000313" key="9">
    <source>
        <dbReference type="EMBL" id="GAA2613388.1"/>
    </source>
</evidence>
<dbReference type="InterPro" id="IPR013324">
    <property type="entry name" value="RNA_pol_sigma_r3/r4-like"/>
</dbReference>
<proteinExistence type="inferred from homology"/>
<dbReference type="RefSeq" id="WP_344545364.1">
    <property type="nucleotide sequence ID" value="NZ_BAAATD010000007.1"/>
</dbReference>
<feature type="compositionally biased region" description="Polar residues" evidence="6">
    <location>
        <begin position="181"/>
        <end position="193"/>
    </location>
</feature>
<name>A0ABP6CFJ6_9ACTN</name>
<reference evidence="10" key="1">
    <citation type="journal article" date="2019" name="Int. J. Syst. Evol. Microbiol.">
        <title>The Global Catalogue of Microorganisms (GCM) 10K type strain sequencing project: providing services to taxonomists for standard genome sequencing and annotation.</title>
        <authorList>
            <consortium name="The Broad Institute Genomics Platform"/>
            <consortium name="The Broad Institute Genome Sequencing Center for Infectious Disease"/>
            <person name="Wu L."/>
            <person name="Ma J."/>
        </authorList>
    </citation>
    <scope>NUCLEOTIDE SEQUENCE [LARGE SCALE GENOMIC DNA]</scope>
    <source>
        <strain evidence="10">JCM 6833</strain>
    </source>
</reference>
<dbReference type="InterPro" id="IPR014284">
    <property type="entry name" value="RNA_pol_sigma-70_dom"/>
</dbReference>
<dbReference type="Pfam" id="PF04542">
    <property type="entry name" value="Sigma70_r2"/>
    <property type="match status" value="1"/>
</dbReference>
<evidence type="ECO:0000256" key="1">
    <source>
        <dbReference type="ARBA" id="ARBA00010641"/>
    </source>
</evidence>